<dbReference type="InterPro" id="IPR016137">
    <property type="entry name" value="RGS"/>
</dbReference>
<feature type="region of interest" description="Disordered" evidence="1">
    <location>
        <begin position="97"/>
        <end position="159"/>
    </location>
</feature>
<organism evidence="3">
    <name type="scientific">Absidia glauca</name>
    <name type="common">Pin mould</name>
    <dbReference type="NCBI Taxonomy" id="4829"/>
    <lineage>
        <taxon>Eukaryota</taxon>
        <taxon>Fungi</taxon>
        <taxon>Fungi incertae sedis</taxon>
        <taxon>Mucoromycota</taxon>
        <taxon>Mucoromycotina</taxon>
        <taxon>Mucoromycetes</taxon>
        <taxon>Mucorales</taxon>
        <taxon>Cunninghamellaceae</taxon>
        <taxon>Absidia</taxon>
    </lineage>
</organism>
<evidence type="ECO:0000313" key="3">
    <source>
        <dbReference type="EMBL" id="SAM07249.1"/>
    </source>
</evidence>
<dbReference type="PRINTS" id="PR01301">
    <property type="entry name" value="RGSPROTEIN"/>
</dbReference>
<dbReference type="OrthoDB" id="196547at2759"/>
<accession>A0A168RQI5</accession>
<reference evidence="3" key="1">
    <citation type="submission" date="2016-04" db="EMBL/GenBank/DDBJ databases">
        <authorList>
            <person name="Evans L.H."/>
            <person name="Alamgir A."/>
            <person name="Owens N."/>
            <person name="Weber N.D."/>
            <person name="Virtaneva K."/>
            <person name="Barbian K."/>
            <person name="Babar A."/>
            <person name="Rosenke K."/>
        </authorList>
    </citation>
    <scope>NUCLEOTIDE SEQUENCE [LARGE SCALE GENOMIC DNA]</scope>
    <source>
        <strain evidence="3">CBS 101.48</strain>
    </source>
</reference>
<feature type="domain" description="RGS" evidence="2">
    <location>
        <begin position="213"/>
        <end position="328"/>
    </location>
</feature>
<dbReference type="PROSITE" id="PS50132">
    <property type="entry name" value="RGS"/>
    <property type="match status" value="1"/>
</dbReference>
<dbReference type="SUPFAM" id="SSF48097">
    <property type="entry name" value="Regulator of G-protein signaling, RGS"/>
    <property type="match status" value="1"/>
</dbReference>
<gene>
    <name evidence="3" type="primary">ABSGL_12888.1 scaffold 13518</name>
</gene>
<dbReference type="AlphaFoldDB" id="A0A168RQI5"/>
<dbReference type="PANTHER" id="PTHR10845:SF192">
    <property type="entry name" value="DOUBLE HIT, ISOFORM B"/>
    <property type="match status" value="1"/>
</dbReference>
<dbReference type="STRING" id="4829.A0A168RQI5"/>
<dbReference type="InterPro" id="IPR036305">
    <property type="entry name" value="RGS_sf"/>
</dbReference>
<evidence type="ECO:0000259" key="2">
    <source>
        <dbReference type="PROSITE" id="PS50132"/>
    </source>
</evidence>
<feature type="region of interest" description="Disordered" evidence="1">
    <location>
        <begin position="178"/>
        <end position="203"/>
    </location>
</feature>
<dbReference type="Pfam" id="PF00615">
    <property type="entry name" value="RGS"/>
    <property type="match status" value="1"/>
</dbReference>
<dbReference type="InterPro" id="IPR044926">
    <property type="entry name" value="RGS_subdomain_2"/>
</dbReference>
<evidence type="ECO:0000256" key="1">
    <source>
        <dbReference type="SAM" id="MobiDB-lite"/>
    </source>
</evidence>
<dbReference type="EMBL" id="LT554731">
    <property type="protein sequence ID" value="SAM07249.1"/>
    <property type="molecule type" value="Genomic_DNA"/>
</dbReference>
<dbReference type="Gene3D" id="1.10.167.10">
    <property type="entry name" value="Regulator of G-protein Signalling 4, domain 2"/>
    <property type="match status" value="1"/>
</dbReference>
<keyword evidence="4" id="KW-1185">Reference proteome</keyword>
<protein>
    <recommendedName>
        <fullName evidence="2">RGS domain-containing protein</fullName>
    </recommendedName>
</protein>
<dbReference type="InParanoid" id="A0A168RQI5"/>
<dbReference type="SMART" id="SM00315">
    <property type="entry name" value="RGS"/>
    <property type="match status" value="1"/>
</dbReference>
<evidence type="ECO:0000313" key="4">
    <source>
        <dbReference type="Proteomes" id="UP000078561"/>
    </source>
</evidence>
<proteinExistence type="predicted"/>
<sequence length="414" mass="47021">MQIERLFANSTVSKKRRPSYITVNSVSPSSVETLLSTRTAKSISKVRRSSLVAEVLGSSPSSERTSSTNGCPDVGVLIGSRRSSLINIVYDKSSFPEGEYTFPPTDESMNDDDETPSDFFLDHPYEQQDPISYSSSVTPLSSSTERTPRSRSLSITPIIQETSSMHISKPVHLDDHTMYKVKKKRPSSSDSGTCDPAHSAQEDVPIQDIKTDGLSAMLDSKVPLCYFLHHLLEEYSSENLFFFLELQQYDFTSGSQQLASAQHIYDIYLSRNSPFEVNLDDKVRSDITVALDEQNVQGCFQTAKRAVFLLLESSFMQFLRTDTWNQMVDNCGGSATERREKAVDNLIVYLEKSTRTPHHTMIKTMVHEFCRTLLGVEFEYYRSDEPRAFLPQQRRGLKHKHVLLFDFFGKKRLH</sequence>
<feature type="compositionally biased region" description="Low complexity" evidence="1">
    <location>
        <begin position="132"/>
        <end position="154"/>
    </location>
</feature>
<name>A0A168RQI5_ABSGL</name>
<dbReference type="CDD" id="cd07440">
    <property type="entry name" value="RGS"/>
    <property type="match status" value="1"/>
</dbReference>
<dbReference type="PANTHER" id="PTHR10845">
    <property type="entry name" value="REGULATOR OF G PROTEIN SIGNALING"/>
    <property type="match status" value="1"/>
</dbReference>
<dbReference type="Proteomes" id="UP000078561">
    <property type="component" value="Unassembled WGS sequence"/>
</dbReference>